<name>A0ABM6MCG5_9SPHN</name>
<dbReference type="SUPFAM" id="SSF53448">
    <property type="entry name" value="Nucleotide-diphospho-sugar transferases"/>
    <property type="match status" value="1"/>
</dbReference>
<keyword evidence="7" id="KW-1185">Reference proteome</keyword>
<evidence type="ECO:0000256" key="3">
    <source>
        <dbReference type="ARBA" id="ARBA00022679"/>
    </source>
</evidence>
<keyword evidence="3 6" id="KW-0808">Transferase</keyword>
<dbReference type="Pfam" id="PF02709">
    <property type="entry name" value="Glyco_transf_7C"/>
    <property type="match status" value="1"/>
</dbReference>
<dbReference type="GO" id="GO:0016740">
    <property type="term" value="F:transferase activity"/>
    <property type="evidence" value="ECO:0007669"/>
    <property type="project" value="UniProtKB-KW"/>
</dbReference>
<reference evidence="6 7" key="1">
    <citation type="submission" date="2017-03" db="EMBL/GenBank/DDBJ databases">
        <title>Complete genome sequence of Blastomonas fulva degrading microcsystin LR.</title>
        <authorList>
            <person name="Lee H.-g."/>
            <person name="Jin L."/>
            <person name="oh H.-M."/>
        </authorList>
    </citation>
    <scope>NUCLEOTIDE SEQUENCE [LARGE SCALE GENOMIC DNA]</scope>
    <source>
        <strain evidence="6 7">T2</strain>
    </source>
</reference>
<comment type="similarity">
    <text evidence="1">Belongs to the glycosyltransferase 2 family.</text>
</comment>
<protein>
    <submittedName>
        <fullName evidence="6">Glycosyl transferase</fullName>
    </submittedName>
</protein>
<evidence type="ECO:0000313" key="7">
    <source>
        <dbReference type="Proteomes" id="UP000258016"/>
    </source>
</evidence>
<proteinExistence type="inferred from homology"/>
<accession>A0ABM6MCG5</accession>
<dbReference type="Proteomes" id="UP000258016">
    <property type="component" value="Chromosome"/>
</dbReference>
<sequence length="274" mass="30390">MADGRMISVLTIVRNRAGHLAQLVEGLRRSIEPPGELIVVDMASEPPIEQLDTDFPCHVKRLAAEHLPLAEARNLAARHASFENLLFLDVDCIPTASLIGTMDEALKQADALICAEILYLGPEDARGSWDEKDLAARGKPHAVRNFPEKGLRAEENPGLFWSLAFGIRRKRFDALGGFDQAYLGYGGEDTDFGFRATAAGLPLLFMGGPGAFHQYHPSPDPPLQHFGDIVRNAQLFRARWGFWPMAGWLQQFEEMGLIAIERMSLTVLHKPAEH</sequence>
<dbReference type="Pfam" id="PF00535">
    <property type="entry name" value="Glycos_transf_2"/>
    <property type="match status" value="1"/>
</dbReference>
<dbReference type="InterPro" id="IPR001173">
    <property type="entry name" value="Glyco_trans_2-like"/>
</dbReference>
<evidence type="ECO:0000256" key="1">
    <source>
        <dbReference type="ARBA" id="ARBA00006739"/>
    </source>
</evidence>
<dbReference type="Gene3D" id="3.90.550.10">
    <property type="entry name" value="Spore Coat Polysaccharide Biosynthesis Protein SpsA, Chain A"/>
    <property type="match status" value="1"/>
</dbReference>
<evidence type="ECO:0000313" key="6">
    <source>
        <dbReference type="EMBL" id="ASR53652.1"/>
    </source>
</evidence>
<dbReference type="InterPro" id="IPR027791">
    <property type="entry name" value="Galactosyl_T_C"/>
</dbReference>
<feature type="domain" description="Glycosyltransferase 2-like" evidence="4">
    <location>
        <begin position="8"/>
        <end position="141"/>
    </location>
</feature>
<dbReference type="EMBL" id="CP020083">
    <property type="protein sequence ID" value="ASR53652.1"/>
    <property type="molecule type" value="Genomic_DNA"/>
</dbReference>
<organism evidence="6 7">
    <name type="scientific">Blastomonas fulva</name>
    <dbReference type="NCBI Taxonomy" id="1550728"/>
    <lineage>
        <taxon>Bacteria</taxon>
        <taxon>Pseudomonadati</taxon>
        <taxon>Pseudomonadota</taxon>
        <taxon>Alphaproteobacteria</taxon>
        <taxon>Sphingomonadales</taxon>
        <taxon>Sphingomonadaceae</taxon>
        <taxon>Blastomonas</taxon>
    </lineage>
</organism>
<evidence type="ECO:0000259" key="4">
    <source>
        <dbReference type="Pfam" id="PF00535"/>
    </source>
</evidence>
<gene>
    <name evidence="6" type="ORF">B5J99_18030</name>
</gene>
<feature type="domain" description="Galactosyltransferase C-terminal" evidence="5">
    <location>
        <begin position="164"/>
        <end position="203"/>
    </location>
</feature>
<dbReference type="PANTHER" id="PTHR43179">
    <property type="entry name" value="RHAMNOSYLTRANSFERASE WBBL"/>
    <property type="match status" value="1"/>
</dbReference>
<dbReference type="PANTHER" id="PTHR43179:SF12">
    <property type="entry name" value="GALACTOFURANOSYLTRANSFERASE GLFT2"/>
    <property type="match status" value="1"/>
</dbReference>
<keyword evidence="2" id="KW-0328">Glycosyltransferase</keyword>
<evidence type="ECO:0000256" key="2">
    <source>
        <dbReference type="ARBA" id="ARBA00022676"/>
    </source>
</evidence>
<dbReference type="InterPro" id="IPR029044">
    <property type="entry name" value="Nucleotide-diphossugar_trans"/>
</dbReference>
<evidence type="ECO:0000259" key="5">
    <source>
        <dbReference type="Pfam" id="PF02709"/>
    </source>
</evidence>